<evidence type="ECO:0000313" key="2">
    <source>
        <dbReference type="EMBL" id="KAJ1218656.1"/>
    </source>
</evidence>
<proteinExistence type="predicted"/>
<organism evidence="2 3">
    <name type="scientific">Pleurodeles waltl</name>
    <name type="common">Iberian ribbed newt</name>
    <dbReference type="NCBI Taxonomy" id="8319"/>
    <lineage>
        <taxon>Eukaryota</taxon>
        <taxon>Metazoa</taxon>
        <taxon>Chordata</taxon>
        <taxon>Craniata</taxon>
        <taxon>Vertebrata</taxon>
        <taxon>Euteleostomi</taxon>
        <taxon>Amphibia</taxon>
        <taxon>Batrachia</taxon>
        <taxon>Caudata</taxon>
        <taxon>Salamandroidea</taxon>
        <taxon>Salamandridae</taxon>
        <taxon>Pleurodelinae</taxon>
        <taxon>Pleurodeles</taxon>
    </lineage>
</organism>
<evidence type="ECO:0000256" key="1">
    <source>
        <dbReference type="SAM" id="MobiDB-lite"/>
    </source>
</evidence>
<gene>
    <name evidence="2" type="ORF">NDU88_006233</name>
</gene>
<evidence type="ECO:0000313" key="3">
    <source>
        <dbReference type="Proteomes" id="UP001066276"/>
    </source>
</evidence>
<protein>
    <submittedName>
        <fullName evidence="2">Uncharacterized protein</fullName>
    </submittedName>
</protein>
<keyword evidence="3" id="KW-1185">Reference proteome</keyword>
<dbReference type="Proteomes" id="UP001066276">
    <property type="component" value="Chromosome 1_1"/>
</dbReference>
<feature type="region of interest" description="Disordered" evidence="1">
    <location>
        <begin position="71"/>
        <end position="133"/>
    </location>
</feature>
<feature type="compositionally biased region" description="Low complexity" evidence="1">
    <location>
        <begin position="91"/>
        <end position="112"/>
    </location>
</feature>
<accession>A0AAV7X0Y8</accession>
<sequence length="133" mass="14698">MCRCGRIDGRVEERSRGVMTKVISLVKHLLQWLQPAYPLREVPQLEGKPLHNHVPWTSSVGTNAQDFRLSLQGLRRAPPHTSQLGRLSPKPAATQAPAGAAARQAARPTGQPGSELRKQALQPSVDPHRWSHQ</sequence>
<name>A0AAV7X0Y8_PLEWA</name>
<dbReference type="AlphaFoldDB" id="A0AAV7X0Y8"/>
<reference evidence="2" key="1">
    <citation type="journal article" date="2022" name="bioRxiv">
        <title>Sequencing and chromosome-scale assembly of the giantPleurodeles waltlgenome.</title>
        <authorList>
            <person name="Brown T."/>
            <person name="Elewa A."/>
            <person name="Iarovenko S."/>
            <person name="Subramanian E."/>
            <person name="Araus A.J."/>
            <person name="Petzold A."/>
            <person name="Susuki M."/>
            <person name="Suzuki K.-i.T."/>
            <person name="Hayashi T."/>
            <person name="Toyoda A."/>
            <person name="Oliveira C."/>
            <person name="Osipova E."/>
            <person name="Leigh N.D."/>
            <person name="Simon A."/>
            <person name="Yun M.H."/>
        </authorList>
    </citation>
    <scope>NUCLEOTIDE SEQUENCE</scope>
    <source>
        <strain evidence="2">20211129_DDA</strain>
        <tissue evidence="2">Liver</tissue>
    </source>
</reference>
<dbReference type="EMBL" id="JANPWB010000001">
    <property type="protein sequence ID" value="KAJ1218656.1"/>
    <property type="molecule type" value="Genomic_DNA"/>
</dbReference>
<comment type="caution">
    <text evidence="2">The sequence shown here is derived from an EMBL/GenBank/DDBJ whole genome shotgun (WGS) entry which is preliminary data.</text>
</comment>